<keyword evidence="4" id="KW-1185">Reference proteome</keyword>
<dbReference type="Gene3D" id="3.20.20.80">
    <property type="entry name" value="Glycosidases"/>
    <property type="match status" value="1"/>
</dbReference>
<dbReference type="InterPro" id="IPR001360">
    <property type="entry name" value="Glyco_hydro_1"/>
</dbReference>
<evidence type="ECO:0000313" key="5">
    <source>
        <dbReference type="Proteomes" id="UP001346800"/>
    </source>
</evidence>
<evidence type="ECO:0000313" key="2">
    <source>
        <dbReference type="EMBL" id="GMM14761.1"/>
    </source>
</evidence>
<gene>
    <name evidence="3" type="ORF">LABF125_18500</name>
    <name evidence="2" type="ORF">LABF186_18800</name>
</gene>
<evidence type="ECO:0008006" key="6">
    <source>
        <dbReference type="Google" id="ProtNLM"/>
    </source>
</evidence>
<comment type="similarity">
    <text evidence="1">Belongs to the glycosyl hydrolase 1 family.</text>
</comment>
<dbReference type="InterPro" id="IPR017853">
    <property type="entry name" value="GH"/>
</dbReference>
<reference evidence="4 5" key="2">
    <citation type="journal article" date="2024" name="Int. J. Syst. Evol. Microbiol.">
        <title>Proposal of Lactobacillus amylovorus subsp. animalis subsp. nov. and an emended description of Lactobacillus amylovorus.</title>
        <authorList>
            <person name="Yamane K."/>
            <person name="Tanizawa Y."/>
            <person name="Kobayashi H."/>
            <person name="Kamizono T."/>
            <person name="Kojima Y."/>
            <person name="Takagi H."/>
            <person name="Tohno M."/>
        </authorList>
    </citation>
    <scope>NUCLEOTIDE SEQUENCE [LARGE SCALE GENOMIC DNA]</scope>
    <source>
        <strain evidence="3 4">BF125</strain>
        <strain evidence="2 5">BF186</strain>
    </source>
</reference>
<dbReference type="PANTHER" id="PTHR10353">
    <property type="entry name" value="GLYCOSYL HYDROLASE"/>
    <property type="match status" value="1"/>
</dbReference>
<evidence type="ECO:0000313" key="4">
    <source>
        <dbReference type="Proteomes" id="UP001332503"/>
    </source>
</evidence>
<protein>
    <recommendedName>
        <fullName evidence="6">6-phospho-beta-glucosidase</fullName>
    </recommendedName>
</protein>
<dbReference type="Proteomes" id="UP001332503">
    <property type="component" value="Unassembled WGS sequence"/>
</dbReference>
<dbReference type="EMBL" id="BTFR01000032">
    <property type="protein sequence ID" value="GMM16716.1"/>
    <property type="molecule type" value="Genomic_DNA"/>
</dbReference>
<name>A0ABD0C6A8_LACAM</name>
<accession>A0ABD0C6A8</accession>
<proteinExistence type="inferred from homology"/>
<evidence type="ECO:0000256" key="1">
    <source>
        <dbReference type="RuleBase" id="RU003690"/>
    </source>
</evidence>
<dbReference type="Pfam" id="PF00232">
    <property type="entry name" value="Glyco_hydro_1"/>
    <property type="match status" value="1"/>
</dbReference>
<dbReference type="EMBL" id="BTFQ01000075">
    <property type="protein sequence ID" value="GMM14761.1"/>
    <property type="molecule type" value="Genomic_DNA"/>
</dbReference>
<evidence type="ECO:0000313" key="3">
    <source>
        <dbReference type="EMBL" id="GMM16716.1"/>
    </source>
</evidence>
<dbReference type="SUPFAM" id="SSF51445">
    <property type="entry name" value="(Trans)glycosidases"/>
    <property type="match status" value="1"/>
</dbReference>
<dbReference type="PANTHER" id="PTHR10353:SF85">
    <property type="entry name" value="ARYL-PHOSPHO-BETA-D-GLUCOSIDASE BGLA"/>
    <property type="match status" value="1"/>
</dbReference>
<comment type="caution">
    <text evidence="2">The sequence shown here is derived from an EMBL/GenBank/DDBJ whole genome shotgun (WGS) entry which is preliminary data.</text>
</comment>
<organism evidence="2 5">
    <name type="scientific">Lactobacillus amylovorus subsp. animalium</name>
    <dbReference type="NCBI Taxonomy" id="3378536"/>
    <lineage>
        <taxon>Bacteria</taxon>
        <taxon>Bacillati</taxon>
        <taxon>Bacillota</taxon>
        <taxon>Bacilli</taxon>
        <taxon>Lactobacillales</taxon>
        <taxon>Lactobacillaceae</taxon>
        <taxon>Lactobacillus</taxon>
    </lineage>
</organism>
<reference evidence="2" key="1">
    <citation type="submission" date="2023-06" db="EMBL/GenBank/DDBJ databases">
        <authorList>
            <person name="Tohno M."/>
            <person name="Tanizawa Y."/>
        </authorList>
    </citation>
    <scope>NUCLEOTIDE SEQUENCE</scope>
    <source>
        <strain evidence="3">BF125</strain>
        <strain evidence="2">BF186</strain>
    </source>
</reference>
<sequence>MTADHKIHDDYRIEYLRSHIEEMKKAVTEDGVDLIGYLPWGCIDLVSVSTGEMNKRYGFIYVDEDNHGGGSMKRYKKDSFDWYKEVIASNGTKL</sequence>
<dbReference type="PRINTS" id="PR00131">
    <property type="entry name" value="GLHYDRLASE1"/>
</dbReference>
<dbReference type="AlphaFoldDB" id="A0ABD0C6A8"/>
<dbReference type="Proteomes" id="UP001346800">
    <property type="component" value="Unassembled WGS sequence"/>
</dbReference>